<protein>
    <submittedName>
        <fullName evidence="2">Uncharacterized protein</fullName>
    </submittedName>
</protein>
<gene>
    <name evidence="2" type="ORF">SSPO_030430</name>
</gene>
<dbReference type="Proteomes" id="UP000463951">
    <property type="component" value="Chromosome"/>
</dbReference>
<evidence type="ECO:0000256" key="1">
    <source>
        <dbReference type="SAM" id="MobiDB-lite"/>
    </source>
</evidence>
<evidence type="ECO:0000313" key="3">
    <source>
        <dbReference type="Proteomes" id="UP000463951"/>
    </source>
</evidence>
<sequence length="123" mass="14127">MLYMVIRRAKYPFHRAMHEGMASESSSAVRHPRPAVPFTGDERAARDARHRPPARRVHRPRRHDGYDDPVRHGPGRCGGRAPHVPGLPRDPFGLRRPRRSRGARLELLVRLARIGRHGRHPAR</sequence>
<organism evidence="2 3">
    <name type="scientific">Streptomyces antimycoticus</name>
    <dbReference type="NCBI Taxonomy" id="68175"/>
    <lineage>
        <taxon>Bacteria</taxon>
        <taxon>Bacillati</taxon>
        <taxon>Actinomycetota</taxon>
        <taxon>Actinomycetes</taxon>
        <taxon>Kitasatosporales</taxon>
        <taxon>Streptomycetaceae</taxon>
        <taxon>Streptomyces</taxon>
        <taxon>Streptomyces violaceusniger group</taxon>
    </lineage>
</organism>
<reference evidence="2 3" key="1">
    <citation type="journal article" date="2020" name="Int. J. Syst. Evol. Microbiol.">
        <title>Reclassification of Streptomyces castelarensis and Streptomyces sporoclivatus as later heterotypic synonyms of Streptomyces antimycoticus.</title>
        <authorList>
            <person name="Komaki H."/>
            <person name="Tamura T."/>
        </authorList>
    </citation>
    <scope>NUCLEOTIDE SEQUENCE [LARGE SCALE GENOMIC DNA]</scope>
    <source>
        <strain evidence="2 3">NBRC 100767</strain>
    </source>
</reference>
<dbReference type="AlphaFoldDB" id="A0A499UFH0"/>
<feature type="compositionally biased region" description="Basic residues" evidence="1">
    <location>
        <begin position="48"/>
        <end position="62"/>
    </location>
</feature>
<evidence type="ECO:0000313" key="2">
    <source>
        <dbReference type="EMBL" id="BBJ40325.1"/>
    </source>
</evidence>
<dbReference type="EMBL" id="AP019620">
    <property type="protein sequence ID" value="BBJ40325.1"/>
    <property type="molecule type" value="Genomic_DNA"/>
</dbReference>
<feature type="region of interest" description="Disordered" evidence="1">
    <location>
        <begin position="21"/>
        <end position="98"/>
    </location>
</feature>
<accession>A0A499UFH0</accession>
<name>A0A499UFH0_9ACTN</name>
<proteinExistence type="predicted"/>